<feature type="signal peptide" evidence="1">
    <location>
        <begin position="1"/>
        <end position="19"/>
    </location>
</feature>
<evidence type="ECO:0008006" key="4">
    <source>
        <dbReference type="Google" id="ProtNLM"/>
    </source>
</evidence>
<dbReference type="EMBL" id="LGKP01000032">
    <property type="protein sequence ID" value="KPL81977.1"/>
    <property type="molecule type" value="Genomic_DNA"/>
</dbReference>
<dbReference type="Proteomes" id="UP000050277">
    <property type="component" value="Unassembled WGS sequence"/>
</dbReference>
<evidence type="ECO:0000313" key="2">
    <source>
        <dbReference type="EMBL" id="KPL81977.1"/>
    </source>
</evidence>
<dbReference type="OrthoDB" id="9823577at2"/>
<evidence type="ECO:0000256" key="1">
    <source>
        <dbReference type="SAM" id="SignalP"/>
    </source>
</evidence>
<reference evidence="2 3" key="1">
    <citation type="submission" date="2015-07" db="EMBL/GenBank/DDBJ databases">
        <title>Whole genome sequence of Herpetosiphon geysericola DSM 7119.</title>
        <authorList>
            <person name="Hemp J."/>
            <person name="Ward L.M."/>
            <person name="Pace L.A."/>
            <person name="Fischer W.W."/>
        </authorList>
    </citation>
    <scope>NUCLEOTIDE SEQUENCE [LARGE SCALE GENOMIC DNA]</scope>
    <source>
        <strain evidence="2 3">DSM 7119</strain>
    </source>
</reference>
<comment type="caution">
    <text evidence="2">The sequence shown here is derived from an EMBL/GenBank/DDBJ whole genome shotgun (WGS) entry which is preliminary data.</text>
</comment>
<evidence type="ECO:0000313" key="3">
    <source>
        <dbReference type="Proteomes" id="UP000050277"/>
    </source>
</evidence>
<organism evidence="2 3">
    <name type="scientific">Herpetosiphon geysericola</name>
    <dbReference type="NCBI Taxonomy" id="70996"/>
    <lineage>
        <taxon>Bacteria</taxon>
        <taxon>Bacillati</taxon>
        <taxon>Chloroflexota</taxon>
        <taxon>Chloroflexia</taxon>
        <taxon>Herpetosiphonales</taxon>
        <taxon>Herpetosiphonaceae</taxon>
        <taxon>Herpetosiphon</taxon>
    </lineage>
</organism>
<proteinExistence type="predicted"/>
<accession>A0A0P6YI12</accession>
<dbReference type="PROSITE" id="PS51257">
    <property type="entry name" value="PROKAR_LIPOPROTEIN"/>
    <property type="match status" value="1"/>
</dbReference>
<dbReference type="AlphaFoldDB" id="A0A0P6YI12"/>
<protein>
    <recommendedName>
        <fullName evidence="4">ABC-type transport auxiliary lipoprotein component domain-containing protein</fullName>
    </recommendedName>
</protein>
<sequence length="187" mass="20974">MRWLTYCWLLIVLFGCTQADQTPPTAQQFAIYIFDRTAIHQFEGPNHNPTAALQTIDLAAASIVITETDLLAYDWPQQQLRIRNPHGLSAKDRPAEMDIEGFFVIVFNQQRIVMGRVRSNSTALAADYPLLLDTIESYSNQEAISVYQLRSNSATIRSAASHSFPNADPAIAEAVKEHLRQLGKLVE</sequence>
<dbReference type="STRING" id="70996.SE18_20530"/>
<keyword evidence="1" id="KW-0732">Signal</keyword>
<dbReference type="RefSeq" id="WP_054536334.1">
    <property type="nucleotide sequence ID" value="NZ_LGKP01000032.1"/>
</dbReference>
<name>A0A0P6YI12_9CHLR</name>
<feature type="chain" id="PRO_5006133651" description="ABC-type transport auxiliary lipoprotein component domain-containing protein" evidence="1">
    <location>
        <begin position="20"/>
        <end position="187"/>
    </location>
</feature>
<keyword evidence="3" id="KW-1185">Reference proteome</keyword>
<gene>
    <name evidence="2" type="ORF">SE18_20530</name>
</gene>